<evidence type="ECO:0000256" key="6">
    <source>
        <dbReference type="ARBA" id="ARBA00014944"/>
    </source>
</evidence>
<protein>
    <recommendedName>
        <fullName evidence="6">CDP-diacylglycerol--glycerol-3-phosphate 3-phosphatidyltransferase</fullName>
        <ecNumber evidence="5">2.7.8.5</ecNumber>
    </recommendedName>
    <alternativeName>
        <fullName evidence="15">Phosphatidylglycerophosphate synthase</fullName>
    </alternativeName>
</protein>
<comment type="caution">
    <text evidence="20">The sequence shown here is derived from an EMBL/GenBank/DDBJ whole genome shotgun (WGS) entry which is preliminary data.</text>
</comment>
<keyword evidence="8 17" id="KW-0808">Transferase</keyword>
<keyword evidence="11" id="KW-0443">Lipid metabolism</keyword>
<feature type="transmembrane region" description="Helical" evidence="19">
    <location>
        <begin position="21"/>
        <end position="42"/>
    </location>
</feature>
<keyword evidence="21" id="KW-1185">Reference proteome</keyword>
<proteinExistence type="inferred from homology"/>
<evidence type="ECO:0000256" key="4">
    <source>
        <dbReference type="ARBA" id="ARBA00010441"/>
    </source>
</evidence>
<organism evidence="20 21">
    <name type="scientific">Ruminococcus difficilis</name>
    <dbReference type="NCBI Taxonomy" id="2763069"/>
    <lineage>
        <taxon>Bacteria</taxon>
        <taxon>Bacillati</taxon>
        <taxon>Bacillota</taxon>
        <taxon>Clostridia</taxon>
        <taxon>Eubacteriales</taxon>
        <taxon>Oscillospiraceae</taxon>
        <taxon>Ruminococcus</taxon>
    </lineage>
</organism>
<evidence type="ECO:0000256" key="5">
    <source>
        <dbReference type="ARBA" id="ARBA00013170"/>
    </source>
</evidence>
<dbReference type="PROSITE" id="PS00379">
    <property type="entry name" value="CDP_ALCOHOL_P_TRANSF"/>
    <property type="match status" value="1"/>
</dbReference>
<evidence type="ECO:0000256" key="18">
    <source>
        <dbReference type="SAM" id="MobiDB-lite"/>
    </source>
</evidence>
<feature type="transmembrane region" description="Helical" evidence="19">
    <location>
        <begin position="87"/>
        <end position="104"/>
    </location>
</feature>
<evidence type="ECO:0000256" key="16">
    <source>
        <dbReference type="ARBA" id="ARBA00048586"/>
    </source>
</evidence>
<gene>
    <name evidence="20" type="ORF">JKK62_00635</name>
</gene>
<evidence type="ECO:0000256" key="7">
    <source>
        <dbReference type="ARBA" id="ARBA00022516"/>
    </source>
</evidence>
<feature type="region of interest" description="Disordered" evidence="18">
    <location>
        <begin position="196"/>
        <end position="216"/>
    </location>
</feature>
<comment type="similarity">
    <text evidence="4 17">Belongs to the CDP-alcohol phosphatidyltransferase class-I family.</text>
</comment>
<dbReference type="PIRSF" id="PIRSF000847">
    <property type="entry name" value="Phos_ph_gly_syn"/>
    <property type="match status" value="1"/>
</dbReference>
<reference evidence="20" key="1">
    <citation type="submission" date="2021-01" db="EMBL/GenBank/DDBJ databases">
        <title>Genome public.</title>
        <authorList>
            <person name="Liu C."/>
            <person name="Sun Q."/>
        </authorList>
    </citation>
    <scope>NUCLEOTIDE SEQUENCE</scope>
    <source>
        <strain evidence="20">M6</strain>
    </source>
</reference>
<dbReference type="Gene3D" id="1.20.120.1760">
    <property type="match status" value="1"/>
</dbReference>
<comment type="pathway">
    <text evidence="3">Phospholipid metabolism; phosphatidylglycerol biosynthesis; phosphatidylglycerol from CDP-diacylglycerol: step 1/2.</text>
</comment>
<evidence type="ECO:0000256" key="2">
    <source>
        <dbReference type="ARBA" id="ARBA00004141"/>
    </source>
</evidence>
<dbReference type="Pfam" id="PF01066">
    <property type="entry name" value="CDP-OH_P_transf"/>
    <property type="match status" value="1"/>
</dbReference>
<dbReference type="RefSeq" id="WP_201426514.1">
    <property type="nucleotide sequence ID" value="NZ_JAEQMG010000010.1"/>
</dbReference>
<feature type="compositionally biased region" description="Polar residues" evidence="18">
    <location>
        <begin position="206"/>
        <end position="216"/>
    </location>
</feature>
<evidence type="ECO:0000256" key="19">
    <source>
        <dbReference type="SAM" id="Phobius"/>
    </source>
</evidence>
<feature type="transmembrane region" description="Helical" evidence="19">
    <location>
        <begin position="136"/>
        <end position="158"/>
    </location>
</feature>
<dbReference type="InterPro" id="IPR048254">
    <property type="entry name" value="CDP_ALCOHOL_P_TRANSF_CS"/>
</dbReference>
<dbReference type="AlphaFoldDB" id="A0A934TY39"/>
<feature type="transmembrane region" description="Helical" evidence="19">
    <location>
        <begin position="48"/>
        <end position="66"/>
    </location>
</feature>
<evidence type="ECO:0000256" key="1">
    <source>
        <dbReference type="ARBA" id="ARBA00003973"/>
    </source>
</evidence>
<keyword evidence="12 19" id="KW-0472">Membrane</keyword>
<dbReference type="PANTHER" id="PTHR14269">
    <property type="entry name" value="CDP-DIACYLGLYCEROL--GLYCEROL-3-PHOSPHATE 3-PHOSPHATIDYLTRANSFERASE-RELATED"/>
    <property type="match status" value="1"/>
</dbReference>
<evidence type="ECO:0000256" key="3">
    <source>
        <dbReference type="ARBA" id="ARBA00005042"/>
    </source>
</evidence>
<evidence type="ECO:0000256" key="8">
    <source>
        <dbReference type="ARBA" id="ARBA00022679"/>
    </source>
</evidence>
<dbReference type="EC" id="2.7.8.5" evidence="5"/>
<dbReference type="GO" id="GO:0008444">
    <property type="term" value="F:CDP-diacylglycerol-glycerol-3-phosphate 3-phosphatidyltransferase activity"/>
    <property type="evidence" value="ECO:0007669"/>
    <property type="project" value="UniProtKB-EC"/>
</dbReference>
<evidence type="ECO:0000256" key="17">
    <source>
        <dbReference type="RuleBase" id="RU003750"/>
    </source>
</evidence>
<dbReference type="InterPro" id="IPR004570">
    <property type="entry name" value="Phosphatidylglycerol_P_synth"/>
</dbReference>
<keyword evidence="14" id="KW-1208">Phospholipid metabolism</keyword>
<dbReference type="GO" id="GO:0016020">
    <property type="term" value="C:membrane"/>
    <property type="evidence" value="ECO:0007669"/>
    <property type="project" value="UniProtKB-SubCell"/>
</dbReference>
<keyword evidence="10 19" id="KW-1133">Transmembrane helix</keyword>
<dbReference type="PANTHER" id="PTHR14269:SF62">
    <property type="entry name" value="CDP-DIACYLGLYCEROL--GLYCEROL-3-PHOSPHATE 3-PHOSPHATIDYLTRANSFERASE 1, CHLOROPLASTIC"/>
    <property type="match status" value="1"/>
</dbReference>
<dbReference type="InterPro" id="IPR000462">
    <property type="entry name" value="CDP-OH_P_trans"/>
</dbReference>
<dbReference type="GO" id="GO:0046474">
    <property type="term" value="P:glycerophospholipid biosynthetic process"/>
    <property type="evidence" value="ECO:0007669"/>
    <property type="project" value="TreeGrafter"/>
</dbReference>
<evidence type="ECO:0000256" key="14">
    <source>
        <dbReference type="ARBA" id="ARBA00023264"/>
    </source>
</evidence>
<dbReference type="Proteomes" id="UP000633365">
    <property type="component" value="Unassembled WGS sequence"/>
</dbReference>
<dbReference type="InterPro" id="IPR043130">
    <property type="entry name" value="CDP-OH_PTrfase_TM_dom"/>
</dbReference>
<evidence type="ECO:0000313" key="20">
    <source>
        <dbReference type="EMBL" id="MBK6087176.1"/>
    </source>
</evidence>
<dbReference type="EMBL" id="JAEQMG010000010">
    <property type="protein sequence ID" value="MBK6087176.1"/>
    <property type="molecule type" value="Genomic_DNA"/>
</dbReference>
<comment type="function">
    <text evidence="1">This protein catalyzes the committed step to the synthesis of the acidic phospholipids.</text>
</comment>
<evidence type="ECO:0000256" key="12">
    <source>
        <dbReference type="ARBA" id="ARBA00023136"/>
    </source>
</evidence>
<accession>A0A934TY39</accession>
<comment type="catalytic activity">
    <reaction evidence="16">
        <text>a CDP-1,2-diacyl-sn-glycerol + sn-glycerol 3-phosphate = a 1,2-diacyl-sn-glycero-3-phospho-(1'-sn-glycero-3'-phosphate) + CMP + H(+)</text>
        <dbReference type="Rhea" id="RHEA:12593"/>
        <dbReference type="ChEBI" id="CHEBI:15378"/>
        <dbReference type="ChEBI" id="CHEBI:57597"/>
        <dbReference type="ChEBI" id="CHEBI:58332"/>
        <dbReference type="ChEBI" id="CHEBI:60110"/>
        <dbReference type="ChEBI" id="CHEBI:60377"/>
        <dbReference type="EC" id="2.7.8.5"/>
    </reaction>
</comment>
<keyword evidence="9 19" id="KW-0812">Transmembrane</keyword>
<dbReference type="InterPro" id="IPR050324">
    <property type="entry name" value="CDP-alcohol_PTase-I"/>
</dbReference>
<sequence length="216" mass="24136">MSNEQKNEVISKDLMTIPNAISFFRIILITPFVALFIVGRYITMDYTPAIIILVISGVSDFFDGFIARRFHQESELGKVLDPLADKLTLIAVGVCLICIEPYVLPLMIVMVIKDVLMIIGGTIIINQGIIPPKSSWYGKISTFMFYVSVVLVVAMAIFDFRNETLSLTILGVTAGMMIFALVNYAIIFFRIQKQQKEKKTKDASNPPVQASITTKK</sequence>
<keyword evidence="13" id="KW-0594">Phospholipid biosynthesis</keyword>
<comment type="subcellular location">
    <subcellularLocation>
        <location evidence="2">Membrane</location>
        <topology evidence="2">Multi-pass membrane protein</topology>
    </subcellularLocation>
</comment>
<name>A0A934TY39_9FIRM</name>
<evidence type="ECO:0000256" key="11">
    <source>
        <dbReference type="ARBA" id="ARBA00023098"/>
    </source>
</evidence>
<feature type="transmembrane region" description="Helical" evidence="19">
    <location>
        <begin position="164"/>
        <end position="189"/>
    </location>
</feature>
<evidence type="ECO:0000256" key="9">
    <source>
        <dbReference type="ARBA" id="ARBA00022692"/>
    </source>
</evidence>
<evidence type="ECO:0000256" key="13">
    <source>
        <dbReference type="ARBA" id="ARBA00023209"/>
    </source>
</evidence>
<feature type="transmembrane region" description="Helical" evidence="19">
    <location>
        <begin position="110"/>
        <end position="129"/>
    </location>
</feature>
<evidence type="ECO:0000256" key="10">
    <source>
        <dbReference type="ARBA" id="ARBA00022989"/>
    </source>
</evidence>
<keyword evidence="7" id="KW-0444">Lipid biosynthesis</keyword>
<evidence type="ECO:0000313" key="21">
    <source>
        <dbReference type="Proteomes" id="UP000633365"/>
    </source>
</evidence>
<evidence type="ECO:0000256" key="15">
    <source>
        <dbReference type="ARBA" id="ARBA00033018"/>
    </source>
</evidence>